<name>A0ABQ6FN90_9CHLR</name>
<dbReference type="RefSeq" id="WP_338249276.1">
    <property type="nucleotide sequence ID" value="NZ_BSRI01000001.1"/>
</dbReference>
<reference evidence="1 2" key="1">
    <citation type="submission" date="2023-02" db="EMBL/GenBank/DDBJ databases">
        <title>Dictyobacter halimunensis sp. nov., a new member of the class Ktedonobacteria from forest soil in a geothermal area.</title>
        <authorList>
            <person name="Rachmania M.K."/>
            <person name="Ningsih F."/>
            <person name="Sakai Y."/>
            <person name="Yabe S."/>
            <person name="Yokota A."/>
            <person name="Sjamsuridzal W."/>
        </authorList>
    </citation>
    <scope>NUCLEOTIDE SEQUENCE [LARGE SCALE GENOMIC DNA]</scope>
    <source>
        <strain evidence="1 2">S3.2.2.5</strain>
    </source>
</reference>
<dbReference type="Proteomes" id="UP001344906">
    <property type="component" value="Unassembled WGS sequence"/>
</dbReference>
<gene>
    <name evidence="1" type="ORF">KDH_20190</name>
</gene>
<sequence length="43" mass="4958">MKEKKATKNKTPTDATSFIANQYEVVRFNNRAFMLAADELVHK</sequence>
<proteinExistence type="predicted"/>
<accession>A0ABQ6FN90</accession>
<keyword evidence="2" id="KW-1185">Reference proteome</keyword>
<protein>
    <submittedName>
        <fullName evidence="1">Uncharacterized protein</fullName>
    </submittedName>
</protein>
<evidence type="ECO:0000313" key="1">
    <source>
        <dbReference type="EMBL" id="GLV55172.1"/>
    </source>
</evidence>
<comment type="caution">
    <text evidence="1">The sequence shown here is derived from an EMBL/GenBank/DDBJ whole genome shotgun (WGS) entry which is preliminary data.</text>
</comment>
<evidence type="ECO:0000313" key="2">
    <source>
        <dbReference type="Proteomes" id="UP001344906"/>
    </source>
</evidence>
<dbReference type="EMBL" id="BSRI01000001">
    <property type="protein sequence ID" value="GLV55172.1"/>
    <property type="molecule type" value="Genomic_DNA"/>
</dbReference>
<organism evidence="1 2">
    <name type="scientific">Dictyobacter halimunensis</name>
    <dbReference type="NCBI Taxonomy" id="3026934"/>
    <lineage>
        <taxon>Bacteria</taxon>
        <taxon>Bacillati</taxon>
        <taxon>Chloroflexota</taxon>
        <taxon>Ktedonobacteria</taxon>
        <taxon>Ktedonobacterales</taxon>
        <taxon>Dictyobacteraceae</taxon>
        <taxon>Dictyobacter</taxon>
    </lineage>
</organism>